<proteinExistence type="predicted"/>
<feature type="transmembrane region" description="Helical" evidence="1">
    <location>
        <begin position="20"/>
        <end position="37"/>
    </location>
</feature>
<dbReference type="RefSeq" id="WP_354462270.1">
    <property type="nucleotide sequence ID" value="NZ_JBEWSZ010000001.1"/>
</dbReference>
<keyword evidence="3" id="KW-1185">Reference proteome</keyword>
<evidence type="ECO:0000313" key="3">
    <source>
        <dbReference type="Proteomes" id="UP001548832"/>
    </source>
</evidence>
<reference evidence="2 3" key="1">
    <citation type="submission" date="2024-06" db="EMBL/GenBank/DDBJ databases">
        <authorList>
            <person name="Kim D.-U."/>
        </authorList>
    </citation>
    <scope>NUCLEOTIDE SEQUENCE [LARGE SCALE GENOMIC DNA]</scope>
    <source>
        <strain evidence="2 3">KACC15460</strain>
    </source>
</reference>
<accession>A0ABV2DFM1</accession>
<organism evidence="2 3">
    <name type="scientific">Mesorhizobium shangrilense</name>
    <dbReference type="NCBI Taxonomy" id="460060"/>
    <lineage>
        <taxon>Bacteria</taxon>
        <taxon>Pseudomonadati</taxon>
        <taxon>Pseudomonadota</taxon>
        <taxon>Alphaproteobacteria</taxon>
        <taxon>Hyphomicrobiales</taxon>
        <taxon>Phyllobacteriaceae</taxon>
        <taxon>Mesorhizobium</taxon>
    </lineage>
</organism>
<dbReference type="Proteomes" id="UP001548832">
    <property type="component" value="Unassembled WGS sequence"/>
</dbReference>
<comment type="caution">
    <text evidence="2">The sequence shown here is derived from an EMBL/GenBank/DDBJ whole genome shotgun (WGS) entry which is preliminary data.</text>
</comment>
<evidence type="ECO:0000313" key="2">
    <source>
        <dbReference type="EMBL" id="MET2828841.1"/>
    </source>
</evidence>
<evidence type="ECO:0000256" key="1">
    <source>
        <dbReference type="SAM" id="Phobius"/>
    </source>
</evidence>
<keyword evidence="1" id="KW-0472">Membrane</keyword>
<protein>
    <submittedName>
        <fullName evidence="2">Uncharacterized protein</fullName>
    </submittedName>
</protein>
<sequence length="89" mass="9596">MSSADIAAPASKVRERSANFSIIMVIVPFLLVIDLSSRLRAAQFFSGPDDGPLTFNVAFFVQLVNTIAGSFQAGNEHLQDSALEPKGRQ</sequence>
<keyword evidence="1" id="KW-0812">Transmembrane</keyword>
<dbReference type="EMBL" id="JBEWSZ010000001">
    <property type="protein sequence ID" value="MET2828841.1"/>
    <property type="molecule type" value="Genomic_DNA"/>
</dbReference>
<name>A0ABV2DFM1_9HYPH</name>
<keyword evidence="1" id="KW-1133">Transmembrane helix</keyword>
<gene>
    <name evidence="2" type="ORF">ABVQ20_17820</name>
</gene>